<evidence type="ECO:0000256" key="1">
    <source>
        <dbReference type="SAM" id="Phobius"/>
    </source>
</evidence>
<reference evidence="3 4" key="3">
    <citation type="submission" date="2017-03" db="EMBL/GenBank/DDBJ databases">
        <authorList>
            <person name="Regsiter A."/>
            <person name="William W."/>
        </authorList>
    </citation>
    <scope>NUCLEOTIDE SEQUENCE [LARGE SCALE GENOMIC DNA]</scope>
    <source>
        <strain evidence="3">PRJEB5721</strain>
    </source>
</reference>
<dbReference type="EMBL" id="CCCS020000035">
    <property type="protein sequence ID" value="CDQ10462.1"/>
    <property type="molecule type" value="Genomic_DNA"/>
</dbReference>
<gene>
    <name evidence="3" type="ORF">AFERRI_10523</name>
    <name evidence="2" type="ORF">AFERRI_400243</name>
</gene>
<sequence>MLKINRNDDTRSPKMSLYLKAVCILTRGIYAALREPLKLVVVVAVPLGTGWLLRLAFPTMLNPASLLGQPAYAPINWASVWFAGILCDIFILALLALIHGVVRLWRDALREAQRIRNRPPLACPPK</sequence>
<proteinExistence type="predicted"/>
<dbReference type="EMBL" id="LT841305">
    <property type="protein sequence ID" value="SMH64490.1"/>
    <property type="molecule type" value="Genomic_DNA"/>
</dbReference>
<evidence type="ECO:0000313" key="2">
    <source>
        <dbReference type="EMBL" id="CDQ10462.1"/>
    </source>
</evidence>
<name>A0A060UPE3_9PROT</name>
<feature type="transmembrane region" description="Helical" evidence="1">
    <location>
        <begin position="40"/>
        <end position="61"/>
    </location>
</feature>
<keyword evidence="1" id="KW-1133">Transmembrane helix</keyword>
<evidence type="ECO:0000313" key="4">
    <source>
        <dbReference type="Proteomes" id="UP000193925"/>
    </source>
</evidence>
<evidence type="ECO:0000313" key="3">
    <source>
        <dbReference type="EMBL" id="SMH64490.1"/>
    </source>
</evidence>
<keyword evidence="4" id="KW-1185">Reference proteome</keyword>
<keyword evidence="1" id="KW-0472">Membrane</keyword>
<accession>A0A060UPE3</accession>
<keyword evidence="1" id="KW-0812">Transmembrane</keyword>
<reference evidence="2" key="2">
    <citation type="submission" date="2014-07" db="EMBL/GenBank/DDBJ databases">
        <title>Initial genome analysis of the psychrotolerant acidophile Acidithiobacillus ferrivorans CF27: insights into iron and sulfur oxidation pathways and into biofilm formation.</title>
        <authorList>
            <person name="Talla E."/>
            <person name="Hedrich S."/>
            <person name="Mangenot S."/>
            <person name="Ji B."/>
            <person name="Johnson D.B."/>
            <person name="Barbe V."/>
            <person name="Bonnefoy V."/>
        </authorList>
    </citation>
    <scope>NUCLEOTIDE SEQUENCE [LARGE SCALE GENOMIC DNA]</scope>
    <source>
        <strain evidence="2">CF27</strain>
    </source>
</reference>
<protein>
    <submittedName>
        <fullName evidence="2">Uncharacterized protein</fullName>
    </submittedName>
</protein>
<organism evidence="2">
    <name type="scientific">Acidithiobacillus ferrivorans</name>
    <dbReference type="NCBI Taxonomy" id="160808"/>
    <lineage>
        <taxon>Bacteria</taxon>
        <taxon>Pseudomonadati</taxon>
        <taxon>Pseudomonadota</taxon>
        <taxon>Acidithiobacillia</taxon>
        <taxon>Acidithiobacillales</taxon>
        <taxon>Acidithiobacillaceae</taxon>
        <taxon>Acidithiobacillus</taxon>
    </lineage>
</organism>
<dbReference type="Proteomes" id="UP000193925">
    <property type="component" value="Chromosome AFERRI"/>
</dbReference>
<reference evidence="2" key="1">
    <citation type="submission" date="2014-03" db="EMBL/GenBank/DDBJ databases">
        <authorList>
            <person name="Genoscope - CEA"/>
        </authorList>
    </citation>
    <scope>NUCLEOTIDE SEQUENCE [LARGE SCALE GENOMIC DNA]</scope>
    <source>
        <strain evidence="2">CF27</strain>
    </source>
</reference>
<dbReference type="AlphaFoldDB" id="A0A060UPE3"/>
<feature type="transmembrane region" description="Helical" evidence="1">
    <location>
        <begin position="81"/>
        <end position="105"/>
    </location>
</feature>